<feature type="coiled-coil region" evidence="1">
    <location>
        <begin position="44"/>
        <end position="93"/>
    </location>
</feature>
<protein>
    <submittedName>
        <fullName evidence="2">Uncharacterized protein</fullName>
    </submittedName>
</protein>
<proteinExistence type="predicted"/>
<keyword evidence="1" id="KW-0175">Coiled coil</keyword>
<name>A0ABY3K6R1_9SPIR</name>
<organism evidence="2 3">
    <name type="scientific">Brachyspira aalborgi</name>
    <dbReference type="NCBI Taxonomy" id="29522"/>
    <lineage>
        <taxon>Bacteria</taxon>
        <taxon>Pseudomonadati</taxon>
        <taxon>Spirochaetota</taxon>
        <taxon>Spirochaetia</taxon>
        <taxon>Brachyspirales</taxon>
        <taxon>Brachyspiraceae</taxon>
        <taxon>Brachyspira</taxon>
    </lineage>
</organism>
<dbReference type="RefSeq" id="WP_147748690.1">
    <property type="nucleotide sequence ID" value="NZ_SAXZ01000014.1"/>
</dbReference>
<evidence type="ECO:0000313" key="3">
    <source>
        <dbReference type="Proteomes" id="UP000322659"/>
    </source>
</evidence>
<accession>A0ABY3K6R1</accession>
<comment type="caution">
    <text evidence="2">The sequence shown here is derived from an EMBL/GenBank/DDBJ whole genome shotgun (WGS) entry which is preliminary data.</text>
</comment>
<gene>
    <name evidence="2" type="ORF">EPJ71_10600</name>
</gene>
<sequence>MIKIVSIFNNTNDSFKNFEEDDVEVSLTFPTELNKYCKPQFIFKNELNELIEITKKQLLFFEKENDDFAIIRLRKLLKELEKIKSENNSEEDKTIYINFFNKYFVN</sequence>
<reference evidence="2 3" key="1">
    <citation type="journal article" date="1992" name="Lakartidningen">
        <title>[Penicillin V and not amoxicillin is the first choice preparation in acute otitis].</title>
        <authorList>
            <person name="Kamme C."/>
            <person name="Lundgren K."/>
            <person name="Prellner K."/>
        </authorList>
    </citation>
    <scope>NUCLEOTIDE SEQUENCE [LARGE SCALE GENOMIC DNA]</scope>
    <source>
        <strain evidence="2 3">PC5099IV</strain>
    </source>
</reference>
<evidence type="ECO:0000313" key="2">
    <source>
        <dbReference type="EMBL" id="TXJ31175.1"/>
    </source>
</evidence>
<dbReference type="Proteomes" id="UP000322659">
    <property type="component" value="Unassembled WGS sequence"/>
</dbReference>
<keyword evidence="3" id="KW-1185">Reference proteome</keyword>
<evidence type="ECO:0000256" key="1">
    <source>
        <dbReference type="SAM" id="Coils"/>
    </source>
</evidence>
<dbReference type="EMBL" id="SAXZ01000014">
    <property type="protein sequence ID" value="TXJ31175.1"/>
    <property type="molecule type" value="Genomic_DNA"/>
</dbReference>